<evidence type="ECO:0000259" key="3">
    <source>
        <dbReference type="SMART" id="SM01217"/>
    </source>
</evidence>
<dbReference type="PANTHER" id="PTHR37842:SF2">
    <property type="entry name" value="GYLCOSYL HYDROLASE 115 C-TERMINAL DOMAIN-CONTAINING PROTEIN"/>
    <property type="match status" value="1"/>
</dbReference>
<dbReference type="SMART" id="SM01217">
    <property type="entry name" value="Fn3_like"/>
    <property type="match status" value="1"/>
</dbReference>
<comment type="caution">
    <text evidence="4">The sequence shown here is derived from an EMBL/GenBank/DDBJ whole genome shotgun (WGS) entry which is preliminary data.</text>
</comment>
<dbReference type="InterPro" id="IPR042301">
    <property type="entry name" value="GH115_sf"/>
</dbReference>
<feature type="domain" description="Fibronectin type III-like" evidence="3">
    <location>
        <begin position="251"/>
        <end position="319"/>
    </location>
</feature>
<dbReference type="GO" id="GO:0005975">
    <property type="term" value="P:carbohydrate metabolic process"/>
    <property type="evidence" value="ECO:0007669"/>
    <property type="project" value="UniProtKB-ARBA"/>
</dbReference>
<evidence type="ECO:0000313" key="4">
    <source>
        <dbReference type="EMBL" id="SDW39789.1"/>
    </source>
</evidence>
<dbReference type="Pfam" id="PF14310">
    <property type="entry name" value="Fn3-like"/>
    <property type="match status" value="1"/>
</dbReference>
<dbReference type="GO" id="GO:0016787">
    <property type="term" value="F:hydrolase activity"/>
    <property type="evidence" value="ECO:0007669"/>
    <property type="project" value="UniProtKB-KW"/>
</dbReference>
<accession>A0A8X8LCR8</accession>
<keyword evidence="1" id="KW-0378">Hydrolase</keyword>
<dbReference type="Gene3D" id="2.60.40.10">
    <property type="entry name" value="Immunoglobulins"/>
    <property type="match status" value="1"/>
</dbReference>
<dbReference type="Gene3D" id="3.20.20.520">
    <property type="entry name" value="Glycosyl hydrolase family 115"/>
    <property type="match status" value="1"/>
</dbReference>
<dbReference type="SUPFAM" id="SSF55545">
    <property type="entry name" value="beta-N-acetylhexosaminidase-like domain"/>
    <property type="match status" value="1"/>
</dbReference>
<keyword evidence="5" id="KW-1185">Reference proteome</keyword>
<dbReference type="Pfam" id="PF15979">
    <property type="entry name" value="Glyco_hydro_115"/>
    <property type="match status" value="1"/>
</dbReference>
<dbReference type="EMBL" id="FNNO01000002">
    <property type="protein sequence ID" value="SDW39789.1"/>
    <property type="molecule type" value="Genomic_DNA"/>
</dbReference>
<dbReference type="Proteomes" id="UP000198711">
    <property type="component" value="Unassembled WGS sequence"/>
</dbReference>
<evidence type="ECO:0000256" key="2">
    <source>
        <dbReference type="SAM" id="SignalP"/>
    </source>
</evidence>
<dbReference type="InterPro" id="IPR029018">
    <property type="entry name" value="Hex-like_dom2"/>
</dbReference>
<dbReference type="PANTHER" id="PTHR37842">
    <property type="match status" value="1"/>
</dbReference>
<dbReference type="InterPro" id="IPR013783">
    <property type="entry name" value="Ig-like_fold"/>
</dbReference>
<organism evidence="4 5">
    <name type="scientific">Hydrobacter penzbergensis</name>
    <dbReference type="NCBI Taxonomy" id="1235997"/>
    <lineage>
        <taxon>Bacteria</taxon>
        <taxon>Pseudomonadati</taxon>
        <taxon>Bacteroidota</taxon>
        <taxon>Chitinophagia</taxon>
        <taxon>Chitinophagales</taxon>
        <taxon>Chitinophagaceae</taxon>
        <taxon>Hydrobacter</taxon>
    </lineage>
</organism>
<reference evidence="4 5" key="1">
    <citation type="submission" date="2016-10" db="EMBL/GenBank/DDBJ databases">
        <authorList>
            <person name="Varghese N."/>
            <person name="Submissions S."/>
        </authorList>
    </citation>
    <scope>NUCLEOTIDE SEQUENCE [LARGE SCALE GENOMIC DNA]</scope>
    <source>
        <strain evidence="4 5">DSM 25353</strain>
    </source>
</reference>
<protein>
    <submittedName>
        <fullName evidence="4">Fibronectin type III-like domain-containing protein</fullName>
    </submittedName>
</protein>
<name>A0A8X8LCR8_9BACT</name>
<proteinExistence type="predicted"/>
<feature type="signal peptide" evidence="2">
    <location>
        <begin position="1"/>
        <end position="19"/>
    </location>
</feature>
<evidence type="ECO:0000256" key="1">
    <source>
        <dbReference type="ARBA" id="ARBA00022801"/>
    </source>
</evidence>
<dbReference type="InterPro" id="IPR026891">
    <property type="entry name" value="Fn3-like"/>
</dbReference>
<dbReference type="InterPro" id="IPR031924">
    <property type="entry name" value="GH115"/>
</dbReference>
<keyword evidence="2" id="KW-0732">Signal</keyword>
<sequence>MKKFIPVLFLLLPAAPLPARVVSSAAQHSNDFVIVSHNQQAVIAVDASDDALVLKAAALLQQDIAALTGKKLSIVHNNTGAAPAIIIGSLQHSALVQQLVKEKKIQADSLNICTAEQYGIVIGTTHHEPLMRAHVEWRRYGKGLWNYDSNATVLADFWRKGMQRATNEKTVSIGMRVPDDITLPLCDDNWGNICKLPRLTDAPRSGGYAFFQLVLHPIKAYGNLQLVPIKGNKTVTVHATVKNTGSRNGEEVVERYVSHHAAQQDAIRSLKGFRRISLKAGESATVSFKLGAEELSTRDNNGGYLPFKGNTLIAVGGCQPSESSVQNKQTVQAFLNL</sequence>
<gene>
    <name evidence="4" type="ORF">SAMN05444410_102204</name>
</gene>
<feature type="chain" id="PRO_5036485961" evidence="2">
    <location>
        <begin position="20"/>
        <end position="337"/>
    </location>
</feature>
<dbReference type="Gene3D" id="3.30.379.10">
    <property type="entry name" value="Chitobiase/beta-hexosaminidase domain 2-like"/>
    <property type="match status" value="1"/>
</dbReference>
<evidence type="ECO:0000313" key="5">
    <source>
        <dbReference type="Proteomes" id="UP000198711"/>
    </source>
</evidence>
<dbReference type="AlphaFoldDB" id="A0A8X8LCR8"/>
<dbReference type="RefSeq" id="WP_257574694.1">
    <property type="nucleotide sequence ID" value="NZ_FNNO01000002.1"/>
</dbReference>